<dbReference type="GO" id="GO:0009061">
    <property type="term" value="P:anaerobic respiration"/>
    <property type="evidence" value="ECO:0007669"/>
    <property type="project" value="TreeGrafter"/>
</dbReference>
<dbReference type="Gene3D" id="4.10.480.10">
    <property type="entry name" value="Cytochrome-c3 hydrogenase, C-terminal domain"/>
    <property type="match status" value="1"/>
</dbReference>
<evidence type="ECO:0000259" key="14">
    <source>
        <dbReference type="Pfam" id="PF14720"/>
    </source>
</evidence>
<comment type="subunit">
    <text evidence="4">Heterodimer of a large and a small subunit.</text>
</comment>
<dbReference type="EMBL" id="FQXS01000007">
    <property type="protein sequence ID" value="SHH71237.1"/>
    <property type="molecule type" value="Genomic_DNA"/>
</dbReference>
<dbReference type="GO" id="GO:0051538">
    <property type="term" value="F:3 iron, 4 sulfur cluster binding"/>
    <property type="evidence" value="ECO:0007669"/>
    <property type="project" value="UniProtKB-KW"/>
</dbReference>
<evidence type="ECO:0000259" key="13">
    <source>
        <dbReference type="Pfam" id="PF01058"/>
    </source>
</evidence>
<dbReference type="RefSeq" id="WP_073374913.1">
    <property type="nucleotide sequence ID" value="NZ_FQXS01000007.1"/>
</dbReference>
<keyword evidence="16" id="KW-1185">Reference proteome</keyword>
<evidence type="ECO:0000256" key="3">
    <source>
        <dbReference type="ARBA" id="ARBA00006605"/>
    </source>
</evidence>
<dbReference type="PANTHER" id="PTHR30013">
    <property type="entry name" value="NIFE / NIFESE HYDROGENASE SMALL SUBUNIT FAMILY MEMBER"/>
    <property type="match status" value="1"/>
</dbReference>
<accession>A0A1M5V7N7</accession>
<evidence type="ECO:0000256" key="11">
    <source>
        <dbReference type="ARBA" id="ARBA00023014"/>
    </source>
</evidence>
<feature type="binding site" evidence="12">
    <location>
        <position position="222"/>
    </location>
    <ligand>
        <name>[4Fe-4S] cluster</name>
        <dbReference type="ChEBI" id="CHEBI:49883"/>
        <label>2</label>
    </ligand>
</feature>
<dbReference type="Proteomes" id="UP000184139">
    <property type="component" value="Unassembled WGS sequence"/>
</dbReference>
<dbReference type="STRING" id="1121409.SAMN02745124_01554"/>
<dbReference type="GO" id="GO:0009055">
    <property type="term" value="F:electron transfer activity"/>
    <property type="evidence" value="ECO:0007669"/>
    <property type="project" value="TreeGrafter"/>
</dbReference>
<dbReference type="GO" id="GO:0016020">
    <property type="term" value="C:membrane"/>
    <property type="evidence" value="ECO:0007669"/>
    <property type="project" value="TreeGrafter"/>
</dbReference>
<dbReference type="SUPFAM" id="SSF56770">
    <property type="entry name" value="HydA/Nqo6-like"/>
    <property type="match status" value="1"/>
</dbReference>
<dbReference type="AlphaFoldDB" id="A0A1M5V7N7"/>
<comment type="similarity">
    <text evidence="3">Belongs to the [NiFe]/[NiFeSe] hydrogenase small subunit family.</text>
</comment>
<dbReference type="PIRSF" id="PIRSF000310">
    <property type="entry name" value="NiFe_hyd_ssu"/>
    <property type="match status" value="1"/>
</dbReference>
<proteinExistence type="inferred from homology"/>
<dbReference type="GO" id="GO:0051539">
    <property type="term" value="F:4 iron, 4 sulfur cluster binding"/>
    <property type="evidence" value="ECO:0007669"/>
    <property type="project" value="UniProtKB-KW"/>
</dbReference>
<feature type="binding site" evidence="12">
    <location>
        <position position="15"/>
    </location>
    <ligand>
        <name>[4Fe-4S] cluster</name>
        <dbReference type="ChEBI" id="CHEBI:49883"/>
        <label>1</label>
    </ligand>
</feature>
<feature type="binding site" evidence="12">
    <location>
        <position position="229"/>
    </location>
    <ligand>
        <name>[4Fe-4S] cluster</name>
        <dbReference type="ChEBI" id="CHEBI:49883"/>
        <label>2</label>
    </ligand>
</feature>
<dbReference type="InterPro" id="IPR027394">
    <property type="entry name" value="Cytochrome-c3_hydrogenase_C"/>
</dbReference>
<keyword evidence="6 12" id="KW-0479">Metal-binding</keyword>
<dbReference type="InterPro" id="IPR037024">
    <property type="entry name" value="NiFe_Hase_small_N_sf"/>
</dbReference>
<dbReference type="Gene3D" id="3.40.50.700">
    <property type="entry name" value="NADH:ubiquinone oxidoreductase-like, 20kDa subunit"/>
    <property type="match status" value="1"/>
</dbReference>
<evidence type="ECO:0000256" key="1">
    <source>
        <dbReference type="ARBA" id="ARBA00001966"/>
    </source>
</evidence>
<feature type="binding site" evidence="12">
    <location>
        <position position="238"/>
    </location>
    <ligand>
        <name>[3Fe-4S] cluster</name>
        <dbReference type="ChEBI" id="CHEBI:21137"/>
    </ligand>
</feature>
<feature type="domain" description="NADH:ubiquinone oxidoreductase-like 20kDa subunit" evidence="13">
    <location>
        <begin position="15"/>
        <end position="174"/>
    </location>
</feature>
<evidence type="ECO:0000256" key="7">
    <source>
        <dbReference type="ARBA" id="ARBA00022729"/>
    </source>
</evidence>
<evidence type="ECO:0000256" key="12">
    <source>
        <dbReference type="PIRSR" id="PIRSR000310-1"/>
    </source>
</evidence>
<evidence type="ECO:0000256" key="8">
    <source>
        <dbReference type="ARBA" id="ARBA00022764"/>
    </source>
</evidence>
<dbReference type="PANTHER" id="PTHR30013:SF5">
    <property type="entry name" value="HYDROGENASE SMALL SUBUNIT"/>
    <property type="match status" value="1"/>
</dbReference>
<evidence type="ECO:0000256" key="6">
    <source>
        <dbReference type="ARBA" id="ARBA00022723"/>
    </source>
</evidence>
<keyword evidence="8" id="KW-0574">Periplasm</keyword>
<evidence type="ECO:0000313" key="16">
    <source>
        <dbReference type="Proteomes" id="UP000184139"/>
    </source>
</evidence>
<dbReference type="GO" id="GO:0008901">
    <property type="term" value="F:ferredoxin hydrogenase activity"/>
    <property type="evidence" value="ECO:0007669"/>
    <property type="project" value="InterPro"/>
</dbReference>
<feature type="binding site" evidence="12">
    <location>
        <position position="259"/>
    </location>
    <ligand>
        <name>[3Fe-4S] cluster</name>
        <dbReference type="ChEBI" id="CHEBI:21137"/>
    </ligand>
</feature>
<feature type="binding site" evidence="12">
    <location>
        <position position="162"/>
    </location>
    <ligand>
        <name>[4Fe-4S] cluster</name>
        <dbReference type="ChEBI" id="CHEBI:49883"/>
        <label>1</label>
    </ligand>
</feature>
<feature type="binding site" evidence="12">
    <location>
        <position position="199"/>
    </location>
    <ligand>
        <name>[4Fe-4S] cluster</name>
        <dbReference type="ChEBI" id="CHEBI:49883"/>
        <label>2</label>
    </ligand>
</feature>
<evidence type="ECO:0000256" key="9">
    <source>
        <dbReference type="ARBA" id="ARBA00023002"/>
    </source>
</evidence>
<evidence type="ECO:0000256" key="4">
    <source>
        <dbReference type="ARBA" id="ARBA00011771"/>
    </source>
</evidence>
<dbReference type="Pfam" id="PF14720">
    <property type="entry name" value="NiFe_hyd_SSU_C"/>
    <property type="match status" value="1"/>
</dbReference>
<keyword evidence="5 12" id="KW-0004">4Fe-4S</keyword>
<dbReference type="OrthoDB" id="9766729at2"/>
<dbReference type="GO" id="GO:0046872">
    <property type="term" value="F:metal ion binding"/>
    <property type="evidence" value="ECO:0007669"/>
    <property type="project" value="UniProtKB-KW"/>
</dbReference>
<dbReference type="GO" id="GO:0009375">
    <property type="term" value="C:ferredoxin hydrogenase complex"/>
    <property type="evidence" value="ECO:0007669"/>
    <property type="project" value="InterPro"/>
</dbReference>
<organism evidence="15 16">
    <name type="scientific">Desulfofustis glycolicus DSM 9705</name>
    <dbReference type="NCBI Taxonomy" id="1121409"/>
    <lineage>
        <taxon>Bacteria</taxon>
        <taxon>Pseudomonadati</taxon>
        <taxon>Thermodesulfobacteriota</taxon>
        <taxon>Desulfobulbia</taxon>
        <taxon>Desulfobulbales</taxon>
        <taxon>Desulfocapsaceae</taxon>
        <taxon>Desulfofustis</taxon>
    </lineage>
</organism>
<name>A0A1M5V7N7_9BACT</name>
<evidence type="ECO:0000256" key="5">
    <source>
        <dbReference type="ARBA" id="ARBA00022485"/>
    </source>
</evidence>
<keyword evidence="11 12" id="KW-0411">Iron-sulfur</keyword>
<sequence>MKRQKTVYWLQGGGCGGDTFSFLSSEFPNIIELFRRLELELLWHPSLSNLSPAEHARLLADILAGEQPLDILMVEGSVICGPAGTGMFDTKDGQPKKEMIYNLAGQAGLVMAVGTCACFGGFGNDQVIEAIGLQFARKQRGGLLGSDFRSASGQPVINLAGCPCHHDVIAGALISAASGVNLELDQYQRPIEWFGTTVHQGCTRNEYHEYRVEESDFGELGCLFFHMGCAGPLVPGPCNKLLWNQQSSKPRAGVPCFGCTDPDFPRATPFFQTPNIEGIPISLPMGVNRAHYMVYKGMAAAAAPDHLKKRTSKV</sequence>
<dbReference type="InterPro" id="IPR006137">
    <property type="entry name" value="NADH_UbQ_OxRdtase-like_20kDa"/>
</dbReference>
<comment type="subcellular location">
    <subcellularLocation>
        <location evidence="2">Periplasm</location>
    </subcellularLocation>
</comment>
<feature type="binding site" evidence="12">
    <location>
        <position position="116"/>
    </location>
    <ligand>
        <name>[4Fe-4S] cluster</name>
        <dbReference type="ChEBI" id="CHEBI:49883"/>
        <label>1</label>
    </ligand>
</feature>
<reference evidence="15 16" key="1">
    <citation type="submission" date="2016-11" db="EMBL/GenBank/DDBJ databases">
        <authorList>
            <person name="Jaros S."/>
            <person name="Januszkiewicz K."/>
            <person name="Wedrychowicz H."/>
        </authorList>
    </citation>
    <scope>NUCLEOTIDE SEQUENCE [LARGE SCALE GENOMIC DNA]</scope>
    <source>
        <strain evidence="15 16">DSM 9705</strain>
    </source>
</reference>
<evidence type="ECO:0000256" key="10">
    <source>
        <dbReference type="ARBA" id="ARBA00023004"/>
    </source>
</evidence>
<keyword evidence="10 12" id="KW-0408">Iron</keyword>
<keyword evidence="7" id="KW-0732">Signal</keyword>
<dbReference type="InterPro" id="IPR001821">
    <property type="entry name" value="NiFe_hydrogenase_ssu"/>
</dbReference>
<gene>
    <name evidence="15" type="ORF">SAMN02745124_01554</name>
</gene>
<feature type="binding site" evidence="12">
    <location>
        <position position="202"/>
    </location>
    <ligand>
        <name>[4Fe-4S] cluster</name>
        <dbReference type="ChEBI" id="CHEBI:49883"/>
        <label>2</label>
    </ligand>
</feature>
<comment type="cofactor">
    <cofactor evidence="1">
        <name>[4Fe-4S] cluster</name>
        <dbReference type="ChEBI" id="CHEBI:49883"/>
    </cofactor>
</comment>
<keyword evidence="12" id="KW-0003">3Fe-4S</keyword>
<feature type="binding site" evidence="12">
    <location>
        <position position="256"/>
    </location>
    <ligand>
        <name>[3Fe-4S] cluster</name>
        <dbReference type="ChEBI" id="CHEBI:21137"/>
    </ligand>
</feature>
<dbReference type="GO" id="GO:0042597">
    <property type="term" value="C:periplasmic space"/>
    <property type="evidence" value="ECO:0007669"/>
    <property type="project" value="UniProtKB-SubCell"/>
</dbReference>
<protein>
    <submittedName>
        <fullName evidence="15">Hydrogenase small subunit</fullName>
    </submittedName>
</protein>
<keyword evidence="9" id="KW-0560">Oxidoreductase</keyword>
<evidence type="ECO:0000313" key="15">
    <source>
        <dbReference type="EMBL" id="SHH71237.1"/>
    </source>
</evidence>
<dbReference type="Pfam" id="PF01058">
    <property type="entry name" value="Oxidored_q6"/>
    <property type="match status" value="1"/>
</dbReference>
<evidence type="ECO:0000256" key="2">
    <source>
        <dbReference type="ARBA" id="ARBA00004418"/>
    </source>
</evidence>
<dbReference type="GO" id="GO:0044569">
    <property type="term" value="C:[Ni-Fe] hydrogenase complex"/>
    <property type="evidence" value="ECO:0007669"/>
    <property type="project" value="TreeGrafter"/>
</dbReference>
<dbReference type="InterPro" id="IPR037148">
    <property type="entry name" value="NiFe-Hase_small_C_sf"/>
</dbReference>
<feature type="domain" description="Cytochrome-c3 hydrogenase C-terminal" evidence="14">
    <location>
        <begin position="194"/>
        <end position="271"/>
    </location>
</feature>